<evidence type="ECO:0000256" key="1">
    <source>
        <dbReference type="ARBA" id="ARBA00004157"/>
    </source>
</evidence>
<dbReference type="AlphaFoldDB" id="A0A8V0XPC8"/>
<evidence type="ECO:0000256" key="6">
    <source>
        <dbReference type="ARBA" id="ARBA00023136"/>
    </source>
</evidence>
<organism evidence="13 14">
    <name type="scientific">Gallus gallus</name>
    <name type="common">Chicken</name>
    <dbReference type="NCBI Taxonomy" id="9031"/>
    <lineage>
        <taxon>Eukaryota</taxon>
        <taxon>Metazoa</taxon>
        <taxon>Chordata</taxon>
        <taxon>Craniata</taxon>
        <taxon>Vertebrata</taxon>
        <taxon>Euteleostomi</taxon>
        <taxon>Archelosauria</taxon>
        <taxon>Archosauria</taxon>
        <taxon>Dinosauria</taxon>
        <taxon>Saurischia</taxon>
        <taxon>Theropoda</taxon>
        <taxon>Coelurosauria</taxon>
        <taxon>Aves</taxon>
        <taxon>Neognathae</taxon>
        <taxon>Galloanserae</taxon>
        <taxon>Galliformes</taxon>
        <taxon>Phasianidae</taxon>
        <taxon>Phasianinae</taxon>
        <taxon>Gallus</taxon>
    </lineage>
</organism>
<evidence type="ECO:0000313" key="14">
    <source>
        <dbReference type="Proteomes" id="UP000000539"/>
    </source>
</evidence>
<dbReference type="PANTHER" id="PTHR14106:SF0">
    <property type="entry name" value="TRIADIN"/>
    <property type="match status" value="1"/>
</dbReference>
<sequence>MAEVTAEGRMSTITTITDGKNGSVPSSMRMGKKSVTEDLVTTFSSPAAWLLVVALIVTWSAVAIVMFDLVDYKTLAASYSQHCDDPCLPPGRSVNKLSTEPLRIIHETLEESTDWLYGFISLLSDIVWSDDDDSDEGEVESSLIKEIHKEKTERYEKRTTPKVIHREKPQKQERNERKEHLKVTHKDRSEKQEKPEKRERHTVIHREKSEKSEKHEKKAPPKVIQKHKLERHERTEKKPPPKEEKKVKSTKVETKVKKEVKDGKAEAKMAEKVKQTETKTTEVGLIKAKPKFKEEKALQTLTKSEKKDQYAFCRYVIDMFAHGDFYPGHKEMVSPRLLLEHSPRKKPAAIEGKKEEKKMMDVRRTTTETKKKEKEVKKEKAQEKTATPEIKKADKKEAAVTKEPRKPAKAPSASPATKKTAAPEQHKKEKIVETVSICFMFVLTAKTTKKDVKAHASVETLKSKTVHEKKEEKATKAAEQDKPKMKHANPGKEKELKYSAATKDKERDKEKEGKNSTALKDKESLKGKNPKNPEGSKEKGTGKRKDAMPPTVLKEKDSSKGKEMRVPAMTKEKAAVRKQEEKKEKST</sequence>
<evidence type="ECO:0000256" key="2">
    <source>
        <dbReference type="ARBA" id="ARBA00016711"/>
    </source>
</evidence>
<evidence type="ECO:0000256" key="5">
    <source>
        <dbReference type="ARBA" id="ARBA00022989"/>
    </source>
</evidence>
<feature type="compositionally biased region" description="Basic and acidic residues" evidence="10">
    <location>
        <begin position="534"/>
        <end position="587"/>
    </location>
</feature>
<accession>A0A8V0XPC8</accession>
<reference evidence="13" key="2">
    <citation type="submission" date="2025-08" db="UniProtKB">
        <authorList>
            <consortium name="Ensembl"/>
        </authorList>
    </citation>
    <scope>IDENTIFICATION</scope>
    <source>
        <strain evidence="13">broiler</strain>
    </source>
</reference>
<name>A0A8V0XPC8_CHICK</name>
<dbReference type="GO" id="GO:0005102">
    <property type="term" value="F:signaling receptor binding"/>
    <property type="evidence" value="ECO:0007669"/>
    <property type="project" value="InterPro"/>
</dbReference>
<feature type="region of interest" description="Disordered" evidence="10">
    <location>
        <begin position="448"/>
        <end position="587"/>
    </location>
</feature>
<proteinExistence type="predicted"/>
<evidence type="ECO:0000256" key="8">
    <source>
        <dbReference type="ARBA" id="ARBA00023180"/>
    </source>
</evidence>
<keyword evidence="7" id="KW-1015">Disulfide bond</keyword>
<evidence type="ECO:0000256" key="9">
    <source>
        <dbReference type="ARBA" id="ARBA00046074"/>
    </source>
</evidence>
<feature type="compositionally biased region" description="Low complexity" evidence="10">
    <location>
        <begin position="409"/>
        <end position="423"/>
    </location>
</feature>
<feature type="region of interest" description="Disordered" evidence="10">
    <location>
        <begin position="337"/>
        <end position="430"/>
    </location>
</feature>
<feature type="compositionally biased region" description="Basic and acidic residues" evidence="10">
    <location>
        <begin position="389"/>
        <end position="406"/>
    </location>
</feature>
<dbReference type="OrthoDB" id="9908116at2759"/>
<feature type="region of interest" description="Disordered" evidence="10">
    <location>
        <begin position="150"/>
        <end position="280"/>
    </location>
</feature>
<reference evidence="13" key="3">
    <citation type="submission" date="2025-09" db="UniProtKB">
        <authorList>
            <consortium name="Ensembl"/>
        </authorList>
    </citation>
    <scope>IDENTIFICATION</scope>
    <source>
        <strain evidence="13">broiler</strain>
    </source>
</reference>
<feature type="compositionally biased region" description="Basic and acidic residues" evidence="10">
    <location>
        <begin position="351"/>
        <end position="383"/>
    </location>
</feature>
<dbReference type="Proteomes" id="UP000000539">
    <property type="component" value="Chromosome 3"/>
</dbReference>
<evidence type="ECO:0000313" key="13">
    <source>
        <dbReference type="Ensembl" id="ENSGALP00010006690.1"/>
    </source>
</evidence>
<dbReference type="GeneTree" id="ENSGT00510000049207"/>
<evidence type="ECO:0000256" key="3">
    <source>
        <dbReference type="ARBA" id="ARBA00022553"/>
    </source>
</evidence>
<feature type="compositionally biased region" description="Basic and acidic residues" evidence="10">
    <location>
        <begin position="230"/>
        <end position="280"/>
    </location>
</feature>
<feature type="domain" description="Aspartyl beta-hydroxylase/Triadin" evidence="12">
    <location>
        <begin position="45"/>
        <end position="74"/>
    </location>
</feature>
<dbReference type="PANTHER" id="PTHR14106">
    <property type="entry name" value="TRIADIN"/>
    <property type="match status" value="1"/>
</dbReference>
<keyword evidence="4 11" id="KW-0812">Transmembrane</keyword>
<dbReference type="InterPro" id="IPR007943">
    <property type="entry name" value="Asp-B-hydro/Triadin_dom"/>
</dbReference>
<reference evidence="13" key="1">
    <citation type="submission" date="2020-11" db="EMBL/GenBank/DDBJ databases">
        <title>Gallus gallus (Chicken) genome, bGalGal1, GRCg7b, maternal haplotype autosomes + Z &amp; W.</title>
        <authorList>
            <person name="Warren W."/>
            <person name="Formenti G."/>
            <person name="Fedrigo O."/>
            <person name="Haase B."/>
            <person name="Mountcastle J."/>
            <person name="Balacco J."/>
            <person name="Tracey A."/>
            <person name="Schneider V."/>
            <person name="Okimoto R."/>
            <person name="Cheng H."/>
            <person name="Hawken R."/>
            <person name="Howe K."/>
            <person name="Jarvis E.D."/>
        </authorList>
    </citation>
    <scope>NUCLEOTIDE SEQUENCE [LARGE SCALE GENOMIC DNA]</scope>
    <source>
        <strain evidence="13">Broiler</strain>
    </source>
</reference>
<keyword evidence="5 11" id="KW-1133">Transmembrane helix</keyword>
<evidence type="ECO:0000256" key="4">
    <source>
        <dbReference type="ARBA" id="ARBA00022692"/>
    </source>
</evidence>
<evidence type="ECO:0000256" key="10">
    <source>
        <dbReference type="SAM" id="MobiDB-lite"/>
    </source>
</evidence>
<comment type="subcellular location">
    <subcellularLocation>
        <location evidence="1">Sarcoplasmic reticulum membrane</location>
        <topology evidence="1">Single-pass type II membrane protein</topology>
    </subcellularLocation>
</comment>
<evidence type="ECO:0000256" key="11">
    <source>
        <dbReference type="SAM" id="Phobius"/>
    </source>
</evidence>
<feature type="transmembrane region" description="Helical" evidence="11">
    <location>
        <begin position="47"/>
        <end position="70"/>
    </location>
</feature>
<feature type="compositionally biased region" description="Basic and acidic residues" evidence="10">
    <location>
        <begin position="448"/>
        <end position="483"/>
    </location>
</feature>
<evidence type="ECO:0000259" key="12">
    <source>
        <dbReference type="Pfam" id="PF05279"/>
    </source>
</evidence>
<keyword evidence="14" id="KW-1185">Reference proteome</keyword>
<evidence type="ECO:0000256" key="7">
    <source>
        <dbReference type="ARBA" id="ARBA00023157"/>
    </source>
</evidence>
<keyword evidence="6 11" id="KW-0472">Membrane</keyword>
<gene>
    <name evidence="13" type="primary">TRDN</name>
</gene>
<dbReference type="GO" id="GO:0051282">
    <property type="term" value="P:regulation of sequestering of calcium ion"/>
    <property type="evidence" value="ECO:0007669"/>
    <property type="project" value="UniProtKB-ARBA"/>
</dbReference>
<protein>
    <recommendedName>
        <fullName evidence="2">Triadin</fullName>
    </recommendedName>
</protein>
<dbReference type="InterPro" id="IPR010798">
    <property type="entry name" value="Triadin"/>
</dbReference>
<keyword evidence="3" id="KW-0597">Phosphoprotein</keyword>
<feature type="compositionally biased region" description="Basic and acidic residues" evidence="10">
    <location>
        <begin position="150"/>
        <end position="219"/>
    </location>
</feature>
<dbReference type="Ensembl" id="ENSGALT00010011961.1">
    <property type="protein sequence ID" value="ENSGALP00010006690.1"/>
    <property type="gene ID" value="ENSGALG00010005075.1"/>
</dbReference>
<feature type="compositionally biased region" description="Basic and acidic residues" evidence="10">
    <location>
        <begin position="490"/>
        <end position="526"/>
    </location>
</feature>
<keyword evidence="8" id="KW-0325">Glycoprotein</keyword>
<comment type="function">
    <text evidence="9">Contributes to the regulation of lumenal Ca2+ release via the sarcoplasmic reticulum calcium release channels RYR1 and RYR2, a key step in triggering skeletal and heart muscle contraction. Required for normal organization of the triad junction, where T-tubules and the sarcoplasmic reticulum terminal cisternae are in close contact. Required for normal skeletal muscle strength. Plays a role in excitation-contraction coupling in the heart and in regulating the rate of heart beats.</text>
</comment>
<dbReference type="Pfam" id="PF05279">
    <property type="entry name" value="Asp-B-Hydro_N"/>
    <property type="match status" value="1"/>
</dbReference>
<dbReference type="GO" id="GO:0033017">
    <property type="term" value="C:sarcoplasmic reticulum membrane"/>
    <property type="evidence" value="ECO:0007669"/>
    <property type="project" value="UniProtKB-SubCell"/>
</dbReference>